<evidence type="ECO:0000313" key="3">
    <source>
        <dbReference type="EMBL" id="GAA0316201.1"/>
    </source>
</evidence>
<accession>A0ABN0VSG2</accession>
<dbReference type="NCBIfam" id="NF033631">
    <property type="entry name" value="SLATT_5"/>
    <property type="match status" value="1"/>
</dbReference>
<keyword evidence="4" id="KW-1185">Reference proteome</keyword>
<evidence type="ECO:0000313" key="4">
    <source>
        <dbReference type="Proteomes" id="UP001501787"/>
    </source>
</evidence>
<feature type="transmembrane region" description="Helical" evidence="1">
    <location>
        <begin position="34"/>
        <end position="53"/>
    </location>
</feature>
<feature type="transmembrane region" description="Helical" evidence="1">
    <location>
        <begin position="172"/>
        <end position="200"/>
    </location>
</feature>
<gene>
    <name evidence="3" type="ORF">GCM10009129_11910</name>
</gene>
<keyword evidence="1" id="KW-0472">Membrane</keyword>
<dbReference type="RefSeq" id="WP_201504730.1">
    <property type="nucleotide sequence ID" value="NZ_BAAAFR010000002.1"/>
</dbReference>
<dbReference type="InterPro" id="IPR041115">
    <property type="entry name" value="SLATT_5"/>
</dbReference>
<dbReference type="EMBL" id="BAAAFR010000002">
    <property type="protein sequence ID" value="GAA0316201.1"/>
    <property type="molecule type" value="Genomic_DNA"/>
</dbReference>
<feature type="transmembrane region" description="Helical" evidence="1">
    <location>
        <begin position="65"/>
        <end position="83"/>
    </location>
</feature>
<keyword evidence="1" id="KW-0812">Transmembrane</keyword>
<protein>
    <recommendedName>
        <fullName evidence="2">SMODS and SLOG-associating 2TM effector domain-containing protein</fullName>
    </recommendedName>
</protein>
<organism evidence="3 4">
    <name type="scientific">Psychrobacter aestuarii</name>
    <dbReference type="NCBI Taxonomy" id="556327"/>
    <lineage>
        <taxon>Bacteria</taxon>
        <taxon>Pseudomonadati</taxon>
        <taxon>Pseudomonadota</taxon>
        <taxon>Gammaproteobacteria</taxon>
        <taxon>Moraxellales</taxon>
        <taxon>Moraxellaceae</taxon>
        <taxon>Psychrobacter</taxon>
    </lineage>
</organism>
<keyword evidence="1" id="KW-1133">Transmembrane helix</keyword>
<evidence type="ECO:0000259" key="2">
    <source>
        <dbReference type="Pfam" id="PF18160"/>
    </source>
</evidence>
<reference evidence="3 4" key="1">
    <citation type="journal article" date="2019" name="Int. J. Syst. Evol. Microbiol.">
        <title>The Global Catalogue of Microorganisms (GCM) 10K type strain sequencing project: providing services to taxonomists for standard genome sequencing and annotation.</title>
        <authorList>
            <consortium name="The Broad Institute Genomics Platform"/>
            <consortium name="The Broad Institute Genome Sequencing Center for Infectious Disease"/>
            <person name="Wu L."/>
            <person name="Ma J."/>
        </authorList>
    </citation>
    <scope>NUCLEOTIDE SEQUENCE [LARGE SCALE GENOMIC DNA]</scope>
    <source>
        <strain evidence="3 4">JCM 16343</strain>
    </source>
</reference>
<comment type="caution">
    <text evidence="3">The sequence shown here is derived from an EMBL/GenBank/DDBJ whole genome shotgun (WGS) entry which is preliminary data.</text>
</comment>
<sequence length="207" mass="24339">MKKEDSFDNLYKKIDATSKTRFNASDRLRLHSKFSTYTVVTISLGLILISLMQAYSLGKNINNELVTLIQIFSTIAVLVYSLLIDKNDYSNLAEKMYSCATQLGELKQKIYPFLNKLHDQNAYDNFRDSYYNILKLFETHSKNYSSSDHKKARLAMPENYNIKGLEWWRTNFAIYFTLLLDFLSYILVIAILALVIYWIWFGWNSPW</sequence>
<dbReference type="Pfam" id="PF18160">
    <property type="entry name" value="SLATT_5"/>
    <property type="match status" value="1"/>
</dbReference>
<evidence type="ECO:0000256" key="1">
    <source>
        <dbReference type="SAM" id="Phobius"/>
    </source>
</evidence>
<name>A0ABN0VSG2_9GAMM</name>
<dbReference type="Proteomes" id="UP001501787">
    <property type="component" value="Unassembled WGS sequence"/>
</dbReference>
<feature type="domain" description="SMODS and SLOG-associating 2TM effector" evidence="2">
    <location>
        <begin position="6"/>
        <end position="197"/>
    </location>
</feature>
<proteinExistence type="predicted"/>